<dbReference type="Gene3D" id="1.10.3720.10">
    <property type="entry name" value="MetI-like"/>
    <property type="match status" value="1"/>
</dbReference>
<dbReference type="PROSITE" id="PS50928">
    <property type="entry name" value="ABC_TM1"/>
    <property type="match status" value="1"/>
</dbReference>
<dbReference type="CDD" id="cd06261">
    <property type="entry name" value="TM_PBP2"/>
    <property type="match status" value="1"/>
</dbReference>
<evidence type="ECO:0000256" key="4">
    <source>
        <dbReference type="ARBA" id="ARBA00022692"/>
    </source>
</evidence>
<keyword evidence="4 7" id="KW-0812">Transmembrane</keyword>
<organism evidence="9 10">
    <name type="scientific">Clostridium intestinale DSM 6191</name>
    <dbReference type="NCBI Taxonomy" id="1121320"/>
    <lineage>
        <taxon>Bacteria</taxon>
        <taxon>Bacillati</taxon>
        <taxon>Bacillota</taxon>
        <taxon>Clostridia</taxon>
        <taxon>Eubacteriales</taxon>
        <taxon>Clostridiaceae</taxon>
        <taxon>Clostridium</taxon>
    </lineage>
</organism>
<feature type="transmembrane region" description="Helical" evidence="7">
    <location>
        <begin position="168"/>
        <end position="198"/>
    </location>
</feature>
<dbReference type="EMBL" id="FQXU01000022">
    <property type="protein sequence ID" value="SHI85457.1"/>
    <property type="molecule type" value="Genomic_DNA"/>
</dbReference>
<accession>A0A1M6EIZ3</accession>
<evidence type="ECO:0000256" key="6">
    <source>
        <dbReference type="ARBA" id="ARBA00023136"/>
    </source>
</evidence>
<protein>
    <submittedName>
        <fullName evidence="9">NitT/TauT family transport system permease protein</fullName>
    </submittedName>
</protein>
<dbReference type="InterPro" id="IPR035906">
    <property type="entry name" value="MetI-like_sf"/>
</dbReference>
<keyword evidence="6 7" id="KW-0472">Membrane</keyword>
<evidence type="ECO:0000256" key="2">
    <source>
        <dbReference type="ARBA" id="ARBA00022448"/>
    </source>
</evidence>
<evidence type="ECO:0000313" key="10">
    <source>
        <dbReference type="Proteomes" id="UP000184241"/>
    </source>
</evidence>
<name>A0A1M6EIZ3_9CLOT</name>
<comment type="subcellular location">
    <subcellularLocation>
        <location evidence="1 7">Cell membrane</location>
        <topology evidence="1 7">Multi-pass membrane protein</topology>
    </subcellularLocation>
</comment>
<proteinExistence type="inferred from homology"/>
<keyword evidence="3" id="KW-1003">Cell membrane</keyword>
<comment type="similarity">
    <text evidence="7">Belongs to the binding-protein-dependent transport system permease family.</text>
</comment>
<keyword evidence="2 7" id="KW-0813">Transport</keyword>
<feature type="transmembrane region" description="Helical" evidence="7">
    <location>
        <begin position="12"/>
        <end position="29"/>
    </location>
</feature>
<sequence length="256" mass="28161">MEKKKINSKNLIGQIILLLAIMGAIEFVVSSGRINKLYLASPSQIFQELLDLLTKNILLKHILATISEFLAGYGLSIALGIILGLLFVAFPKVDKFFAPFVSGLMSIPKVAIIPLLTIWFGIGFSSKVVLVFLFSFFTIFFNTISGAKQTSNNYLKVSKVFRASKFQTILKVLLPSAIPSIFAGLRVMAATGITGVIFAEMQASKKGLGFMLSEAAAVYNTPRLFLIIIIVTILSVILVKIVDLFEEKVFLKWKNS</sequence>
<evidence type="ECO:0000256" key="1">
    <source>
        <dbReference type="ARBA" id="ARBA00004651"/>
    </source>
</evidence>
<feature type="transmembrane region" description="Helical" evidence="7">
    <location>
        <begin position="97"/>
        <end position="122"/>
    </location>
</feature>
<feature type="transmembrane region" description="Helical" evidence="7">
    <location>
        <begin position="224"/>
        <end position="245"/>
    </location>
</feature>
<reference evidence="9 10" key="1">
    <citation type="submission" date="2016-11" db="EMBL/GenBank/DDBJ databases">
        <authorList>
            <person name="Jaros S."/>
            <person name="Januszkiewicz K."/>
            <person name="Wedrychowicz H."/>
        </authorList>
    </citation>
    <scope>NUCLEOTIDE SEQUENCE [LARGE SCALE GENOMIC DNA]</scope>
    <source>
        <strain evidence="9 10">DSM 6191</strain>
    </source>
</reference>
<feature type="domain" description="ABC transmembrane type-1" evidence="8">
    <location>
        <begin position="62"/>
        <end position="246"/>
    </location>
</feature>
<feature type="transmembrane region" description="Helical" evidence="7">
    <location>
        <begin position="70"/>
        <end position="90"/>
    </location>
</feature>
<dbReference type="Pfam" id="PF00528">
    <property type="entry name" value="BPD_transp_1"/>
    <property type="match status" value="1"/>
</dbReference>
<dbReference type="PANTHER" id="PTHR30151">
    <property type="entry name" value="ALKANE SULFONATE ABC TRANSPORTER-RELATED, MEMBRANE SUBUNIT"/>
    <property type="match status" value="1"/>
</dbReference>
<keyword evidence="5 7" id="KW-1133">Transmembrane helix</keyword>
<evidence type="ECO:0000256" key="7">
    <source>
        <dbReference type="RuleBase" id="RU363032"/>
    </source>
</evidence>
<dbReference type="GO" id="GO:0005886">
    <property type="term" value="C:plasma membrane"/>
    <property type="evidence" value="ECO:0007669"/>
    <property type="project" value="UniProtKB-SubCell"/>
</dbReference>
<gene>
    <name evidence="9" type="ORF">SAMN02745941_04457</name>
</gene>
<dbReference type="InterPro" id="IPR000515">
    <property type="entry name" value="MetI-like"/>
</dbReference>
<evidence type="ECO:0000256" key="3">
    <source>
        <dbReference type="ARBA" id="ARBA00022475"/>
    </source>
</evidence>
<dbReference type="PANTHER" id="PTHR30151:SF20">
    <property type="entry name" value="ABC TRANSPORTER PERMEASE PROTEIN HI_0355-RELATED"/>
    <property type="match status" value="1"/>
</dbReference>
<feature type="transmembrane region" description="Helical" evidence="7">
    <location>
        <begin position="128"/>
        <end position="147"/>
    </location>
</feature>
<dbReference type="RefSeq" id="WP_073022739.1">
    <property type="nucleotide sequence ID" value="NZ_FQXU01000022.1"/>
</dbReference>
<evidence type="ECO:0000256" key="5">
    <source>
        <dbReference type="ARBA" id="ARBA00022989"/>
    </source>
</evidence>
<dbReference type="GO" id="GO:0055085">
    <property type="term" value="P:transmembrane transport"/>
    <property type="evidence" value="ECO:0007669"/>
    <property type="project" value="InterPro"/>
</dbReference>
<evidence type="ECO:0000313" key="9">
    <source>
        <dbReference type="EMBL" id="SHI85457.1"/>
    </source>
</evidence>
<dbReference type="Proteomes" id="UP000184241">
    <property type="component" value="Unassembled WGS sequence"/>
</dbReference>
<evidence type="ECO:0000259" key="8">
    <source>
        <dbReference type="PROSITE" id="PS50928"/>
    </source>
</evidence>
<dbReference type="AlphaFoldDB" id="A0A1M6EIZ3"/>
<dbReference type="SUPFAM" id="SSF161098">
    <property type="entry name" value="MetI-like"/>
    <property type="match status" value="1"/>
</dbReference>